<protein>
    <submittedName>
        <fullName evidence="2">Uncharacterized protein involved in outer membrane biogenesis</fullName>
    </submittedName>
</protein>
<feature type="domain" description="AsmA" evidence="1">
    <location>
        <begin position="1"/>
        <end position="134"/>
    </location>
</feature>
<dbReference type="EMBL" id="FOEG01000001">
    <property type="protein sequence ID" value="SEO48271.1"/>
    <property type="molecule type" value="Genomic_DNA"/>
</dbReference>
<dbReference type="InterPro" id="IPR052894">
    <property type="entry name" value="AsmA-related"/>
</dbReference>
<accession>A0A1H8Q2R6</accession>
<feature type="domain" description="AsmA" evidence="1">
    <location>
        <begin position="402"/>
        <end position="574"/>
    </location>
</feature>
<reference evidence="2 3" key="1">
    <citation type="submission" date="2016-10" db="EMBL/GenBank/DDBJ databases">
        <authorList>
            <person name="de Groot N.N."/>
        </authorList>
    </citation>
    <scope>NUCLEOTIDE SEQUENCE [LARGE SCALE GENOMIC DNA]</scope>
    <source>
        <strain evidence="2 3">CGMCC 1.6291</strain>
    </source>
</reference>
<keyword evidence="3" id="KW-1185">Reference proteome</keyword>
<gene>
    <name evidence="2" type="ORF">SAMN04488052_101303</name>
</gene>
<dbReference type="GO" id="GO:0005886">
    <property type="term" value="C:plasma membrane"/>
    <property type="evidence" value="ECO:0007669"/>
    <property type="project" value="TreeGrafter"/>
</dbReference>
<dbReference type="AlphaFoldDB" id="A0A1H8Q2R6"/>
<dbReference type="PANTHER" id="PTHR30441:SF4">
    <property type="entry name" value="PROTEIN ASMA"/>
    <property type="match status" value="1"/>
</dbReference>
<dbReference type="Proteomes" id="UP000199657">
    <property type="component" value="Unassembled WGS sequence"/>
</dbReference>
<dbReference type="RefSeq" id="WP_091639323.1">
    <property type="nucleotide sequence ID" value="NZ_FOEG01000001.1"/>
</dbReference>
<evidence type="ECO:0000313" key="3">
    <source>
        <dbReference type="Proteomes" id="UP000199657"/>
    </source>
</evidence>
<sequence>MPTVLRRIALSLLTFLALVGLAVVAAWWFLDPNDHREAINRHASEALGHPVAVQGDIRLELLPRPAVTIDAAVIANADGDTDAPFAEASDLHAAIQPVRLFTGRLALNVIDVGAITLRPERNADGDGNWAPIMDAILEREDDPPLAFDGVRDTRIGRIAVDYTNHQRGTRHRLGARDLALERFTAGGSPSFRADWQAEGAPFNRIDGDLVMQLDLDDALIPRAVELTDLRLEWTPDPDRPDSLQADVSADLAYSPDDNAITLSQLTMSSDALDARLQMDGTWGDDGVAASGTFTITDDALRDRLHTLFGEDPDAEDLDALQWLHAEGSFQWRQQRLALDALHVELDDSTLEADVDARLGSDPLWEFAVGLDAIDLDRYTPEGFDPDTLRTIARTTLGTITGVGLDGTVTIDDLRTNGLAFESIEGVIRSQGDELTIQPLEASVYGGRYHGTFNVPLNGVPYTVWFDQRIDGMALEPALTALFDWAVIEAETDTHWSGSFTGMHWPEIRDSLDAEGTLAFNDGRINHFSLTRLIEDTVPSALGGIDQAPFTRDATTPFDRIAGELAVADGVLTNPEARAGSDYFSVGGAGDLDLSDLELDYRIDLTIIDAFETESEELLELLRGVTIPLRLHGPLTELDVQFDLEQALGDDGDDDVNEDGAE</sequence>
<name>A0A1H8Q2R6_9GAMM</name>
<dbReference type="Pfam" id="PF05170">
    <property type="entry name" value="AsmA"/>
    <property type="match status" value="2"/>
</dbReference>
<dbReference type="STRING" id="406100.SAMN04488052_101303"/>
<evidence type="ECO:0000313" key="2">
    <source>
        <dbReference type="EMBL" id="SEO48271.1"/>
    </source>
</evidence>
<proteinExistence type="predicted"/>
<organism evidence="2 3">
    <name type="scientific">Aquisalimonas asiatica</name>
    <dbReference type="NCBI Taxonomy" id="406100"/>
    <lineage>
        <taxon>Bacteria</taxon>
        <taxon>Pseudomonadati</taxon>
        <taxon>Pseudomonadota</taxon>
        <taxon>Gammaproteobacteria</taxon>
        <taxon>Chromatiales</taxon>
        <taxon>Ectothiorhodospiraceae</taxon>
        <taxon>Aquisalimonas</taxon>
    </lineage>
</organism>
<dbReference type="GO" id="GO:0090313">
    <property type="term" value="P:regulation of protein targeting to membrane"/>
    <property type="evidence" value="ECO:0007669"/>
    <property type="project" value="TreeGrafter"/>
</dbReference>
<evidence type="ECO:0000259" key="1">
    <source>
        <dbReference type="Pfam" id="PF05170"/>
    </source>
</evidence>
<dbReference type="InterPro" id="IPR007844">
    <property type="entry name" value="AsmA"/>
</dbReference>
<dbReference type="PANTHER" id="PTHR30441">
    <property type="entry name" value="DUF748 DOMAIN-CONTAINING PROTEIN"/>
    <property type="match status" value="1"/>
</dbReference>
<dbReference type="OrthoDB" id="9766390at2"/>